<evidence type="ECO:0000313" key="1">
    <source>
        <dbReference type="EMBL" id="KWX80208.1"/>
    </source>
</evidence>
<dbReference type="EMBL" id="LIPY01000079">
    <property type="protein sequence ID" value="KWX80208.1"/>
    <property type="molecule type" value="Genomic_DNA"/>
</dbReference>
<name>A0ABR5T1K3_9BACL</name>
<reference evidence="1 2" key="1">
    <citation type="submission" date="2015-08" db="EMBL/GenBank/DDBJ databases">
        <title>Genome of Paenibacillus jilunlii.</title>
        <authorList>
            <person name="Sant'Anna F.H."/>
            <person name="Ambrosini A."/>
            <person name="Souza R."/>
            <person name="Bach E."/>
            <person name="Fernandes G."/>
            <person name="Balsanelli E."/>
            <person name="Baura V.A."/>
            <person name="Pedrosa F.O."/>
            <person name="Souza E.M."/>
            <person name="Passaglia L."/>
        </authorList>
    </citation>
    <scope>NUCLEOTIDE SEQUENCE [LARGE SCALE GENOMIC DNA]</scope>
    <source>
        <strain evidence="1 2">DSM 23019</strain>
    </source>
</reference>
<comment type="caution">
    <text evidence="1">The sequence shown here is derived from an EMBL/GenBank/DDBJ whole genome shotgun (WGS) entry which is preliminary data.</text>
</comment>
<sequence length="127" mass="14039">MFPGKLTFGASTKAFLPLFPGKLTFGASTKAFLPLFPGKLTFGASTTAFLPLFSGPHSSFGRIRQKDSYPLHNLSTAKKHNKSQLFLASIVFQVVRPVINYSGLSGWHCLVNLRFHRRSGALKFIDH</sequence>
<evidence type="ECO:0000313" key="2">
    <source>
        <dbReference type="Proteomes" id="UP000070252"/>
    </source>
</evidence>
<keyword evidence="2" id="KW-1185">Reference proteome</keyword>
<dbReference type="Proteomes" id="UP000070252">
    <property type="component" value="Unassembled WGS sequence"/>
</dbReference>
<protein>
    <submittedName>
        <fullName evidence="1">Uncharacterized protein</fullName>
    </submittedName>
</protein>
<gene>
    <name evidence="1" type="ORF">AML91_01325</name>
</gene>
<organism evidence="1 2">
    <name type="scientific">Paenibacillus jilunlii</name>
    <dbReference type="NCBI Taxonomy" id="682956"/>
    <lineage>
        <taxon>Bacteria</taxon>
        <taxon>Bacillati</taxon>
        <taxon>Bacillota</taxon>
        <taxon>Bacilli</taxon>
        <taxon>Bacillales</taxon>
        <taxon>Paenibacillaceae</taxon>
        <taxon>Paenibacillus</taxon>
    </lineage>
</organism>
<accession>A0ABR5T1K3</accession>
<proteinExistence type="predicted"/>